<proteinExistence type="predicted"/>
<gene>
    <name evidence="1" type="ORF">BpHYR1_051316</name>
</gene>
<dbReference type="AlphaFoldDB" id="A0A3M7QN58"/>
<dbReference type="EMBL" id="REGN01005630">
    <property type="protein sequence ID" value="RNA12709.1"/>
    <property type="molecule type" value="Genomic_DNA"/>
</dbReference>
<dbReference type="Proteomes" id="UP000276133">
    <property type="component" value="Unassembled WGS sequence"/>
</dbReference>
<evidence type="ECO:0000313" key="1">
    <source>
        <dbReference type="EMBL" id="RNA12709.1"/>
    </source>
</evidence>
<keyword evidence="2" id="KW-1185">Reference proteome</keyword>
<reference evidence="1 2" key="1">
    <citation type="journal article" date="2018" name="Sci. Rep.">
        <title>Genomic signatures of local adaptation to the degree of environmental predictability in rotifers.</title>
        <authorList>
            <person name="Franch-Gras L."/>
            <person name="Hahn C."/>
            <person name="Garcia-Roger E.M."/>
            <person name="Carmona M.J."/>
            <person name="Serra M."/>
            <person name="Gomez A."/>
        </authorList>
    </citation>
    <scope>NUCLEOTIDE SEQUENCE [LARGE SCALE GENOMIC DNA]</scope>
    <source>
        <strain evidence="1">HYR1</strain>
    </source>
</reference>
<comment type="caution">
    <text evidence="1">The sequence shown here is derived from an EMBL/GenBank/DDBJ whole genome shotgun (WGS) entry which is preliminary data.</text>
</comment>
<accession>A0A3M7QN58</accession>
<organism evidence="1 2">
    <name type="scientific">Brachionus plicatilis</name>
    <name type="common">Marine rotifer</name>
    <name type="synonym">Brachionus muelleri</name>
    <dbReference type="NCBI Taxonomy" id="10195"/>
    <lineage>
        <taxon>Eukaryota</taxon>
        <taxon>Metazoa</taxon>
        <taxon>Spiralia</taxon>
        <taxon>Gnathifera</taxon>
        <taxon>Rotifera</taxon>
        <taxon>Eurotatoria</taxon>
        <taxon>Monogononta</taxon>
        <taxon>Pseudotrocha</taxon>
        <taxon>Ploima</taxon>
        <taxon>Brachionidae</taxon>
        <taxon>Brachionus</taxon>
    </lineage>
</organism>
<name>A0A3M7QN58_BRAPC</name>
<protein>
    <submittedName>
        <fullName evidence="1">Uncharacterized protein</fullName>
    </submittedName>
</protein>
<sequence>MLALEKSIDLLSRSYINQIDVSIHFQPLMYYFKIYQIICQVGAVVQKVLEKEISASLLSTPIERNILSLLLNNLDIKRIKKISVLNYFTYHHHFLLQYPLPSHKY</sequence>
<evidence type="ECO:0000313" key="2">
    <source>
        <dbReference type="Proteomes" id="UP000276133"/>
    </source>
</evidence>